<dbReference type="OrthoDB" id="276717at2"/>
<proteinExistence type="predicted"/>
<dbReference type="EMBL" id="CP036426">
    <property type="protein sequence ID" value="QDV38245.1"/>
    <property type="molecule type" value="Genomic_DNA"/>
</dbReference>
<gene>
    <name evidence="1" type="ORF">ElP_61960</name>
</gene>
<name>A0A518HBK0_9BACT</name>
<dbReference type="AlphaFoldDB" id="A0A518HBK0"/>
<dbReference type="Proteomes" id="UP000317835">
    <property type="component" value="Chromosome"/>
</dbReference>
<reference evidence="1 2" key="1">
    <citation type="submission" date="2019-02" db="EMBL/GenBank/DDBJ databases">
        <title>Deep-cultivation of Planctomycetes and their phenomic and genomic characterization uncovers novel biology.</title>
        <authorList>
            <person name="Wiegand S."/>
            <person name="Jogler M."/>
            <person name="Boedeker C."/>
            <person name="Pinto D."/>
            <person name="Vollmers J."/>
            <person name="Rivas-Marin E."/>
            <person name="Kohn T."/>
            <person name="Peeters S.H."/>
            <person name="Heuer A."/>
            <person name="Rast P."/>
            <person name="Oberbeckmann S."/>
            <person name="Bunk B."/>
            <person name="Jeske O."/>
            <person name="Meyerdierks A."/>
            <person name="Storesund J.E."/>
            <person name="Kallscheuer N."/>
            <person name="Luecker S."/>
            <person name="Lage O.M."/>
            <person name="Pohl T."/>
            <person name="Merkel B.J."/>
            <person name="Hornburger P."/>
            <person name="Mueller R.-W."/>
            <person name="Bruemmer F."/>
            <person name="Labrenz M."/>
            <person name="Spormann A.M."/>
            <person name="Op den Camp H."/>
            <person name="Overmann J."/>
            <person name="Amann R."/>
            <person name="Jetten M.S.M."/>
            <person name="Mascher T."/>
            <person name="Medema M.H."/>
            <person name="Devos D.P."/>
            <person name="Kaster A.-K."/>
            <person name="Ovreas L."/>
            <person name="Rohde M."/>
            <person name="Galperin M.Y."/>
            <person name="Jogler C."/>
        </authorList>
    </citation>
    <scope>NUCLEOTIDE SEQUENCE [LARGE SCALE GENOMIC DNA]</scope>
    <source>
        <strain evidence="1 2">ElP</strain>
    </source>
</reference>
<accession>A0A518HBK0</accession>
<organism evidence="1 2">
    <name type="scientific">Tautonia plasticadhaerens</name>
    <dbReference type="NCBI Taxonomy" id="2527974"/>
    <lineage>
        <taxon>Bacteria</taxon>
        <taxon>Pseudomonadati</taxon>
        <taxon>Planctomycetota</taxon>
        <taxon>Planctomycetia</taxon>
        <taxon>Isosphaerales</taxon>
        <taxon>Isosphaeraceae</taxon>
        <taxon>Tautonia</taxon>
    </lineage>
</organism>
<evidence type="ECO:0000313" key="2">
    <source>
        <dbReference type="Proteomes" id="UP000317835"/>
    </source>
</evidence>
<dbReference type="KEGG" id="tpla:ElP_61960"/>
<dbReference type="RefSeq" id="WP_145276591.1">
    <property type="nucleotide sequence ID" value="NZ_CP036426.1"/>
</dbReference>
<protein>
    <submittedName>
        <fullName evidence="1">Uncharacterized protein</fullName>
    </submittedName>
</protein>
<sequence>MTETTYFEEVRCELSPGLRDDHLTAGVVDEEGRTQYLDVTPGLINRHDGVPFLPVGFVQIDRDRRRVLVEFPCEAYSGANRAWIPFEALRHEDRPVP</sequence>
<keyword evidence="2" id="KW-1185">Reference proteome</keyword>
<evidence type="ECO:0000313" key="1">
    <source>
        <dbReference type="EMBL" id="QDV38245.1"/>
    </source>
</evidence>